<feature type="compositionally biased region" description="Low complexity" evidence="2">
    <location>
        <begin position="58"/>
        <end position="68"/>
    </location>
</feature>
<organism evidence="4 5">
    <name type="scientific">Nostocoides jenkinsii Ben 74</name>
    <dbReference type="NCBI Taxonomy" id="1193518"/>
    <lineage>
        <taxon>Bacteria</taxon>
        <taxon>Bacillati</taxon>
        <taxon>Actinomycetota</taxon>
        <taxon>Actinomycetes</taxon>
        <taxon>Micrococcales</taxon>
        <taxon>Intrasporangiaceae</taxon>
        <taxon>Nostocoides</taxon>
    </lineage>
</organism>
<dbReference type="RefSeq" id="WP_048548278.1">
    <property type="nucleotide sequence ID" value="NZ_HF571038.1"/>
</dbReference>
<dbReference type="GO" id="GO:0003677">
    <property type="term" value="F:DNA binding"/>
    <property type="evidence" value="ECO:0007669"/>
    <property type="project" value="UniProtKB-UniRule"/>
</dbReference>
<evidence type="ECO:0000313" key="4">
    <source>
        <dbReference type="EMBL" id="CCI52106.1"/>
    </source>
</evidence>
<reference evidence="4 5" key="1">
    <citation type="journal article" date="2013" name="ISME J.">
        <title>A metabolic model for members of the genus Tetrasphaera involved in enhanced biological phosphorus removal.</title>
        <authorList>
            <person name="Kristiansen R."/>
            <person name="Nguyen H.T.T."/>
            <person name="Saunders A.M."/>
            <person name="Nielsen J.L."/>
            <person name="Wimmer R."/>
            <person name="Le V.Q."/>
            <person name="McIlroy S.J."/>
            <person name="Petrovski S."/>
            <person name="Seviour R.J."/>
            <person name="Calteau A."/>
            <person name="Nielsen K.L."/>
            <person name="Nielsen P.H."/>
        </authorList>
    </citation>
    <scope>NUCLEOTIDE SEQUENCE [LARGE SCALE GENOMIC DNA]</scope>
    <source>
        <strain evidence="4 5">Ben 74</strain>
    </source>
</reference>
<dbReference type="SMART" id="SM00966">
    <property type="entry name" value="SpoVT_AbrB"/>
    <property type="match status" value="1"/>
</dbReference>
<feature type="domain" description="SpoVT-AbrB" evidence="3">
    <location>
        <begin position="1"/>
        <end position="45"/>
    </location>
</feature>
<dbReference type="AlphaFoldDB" id="A0A077M4D8"/>
<dbReference type="Pfam" id="PF04014">
    <property type="entry name" value="MazE_antitoxin"/>
    <property type="match status" value="1"/>
</dbReference>
<comment type="caution">
    <text evidence="4">The sequence shown here is derived from an EMBL/GenBank/DDBJ whole genome shotgun (WGS) entry which is preliminary data.</text>
</comment>
<dbReference type="Gene3D" id="2.10.260.10">
    <property type="match status" value="1"/>
</dbReference>
<name>A0A077M4D8_9MICO</name>
<sequence length="82" mass="8819">MKTTIDGAGRIVVPKAIREALGLGAGQSVDISFANGRIEIDLAPAQVQLEIDERGLPRLSPESSLPPLNDEIVRDTLEATRR</sequence>
<dbReference type="NCBIfam" id="TIGR01439">
    <property type="entry name" value="lp_hng_hel_AbrB"/>
    <property type="match status" value="1"/>
</dbReference>
<dbReference type="OrthoDB" id="33406at2"/>
<dbReference type="STRING" id="1193518.BN13_1440010"/>
<gene>
    <name evidence="4" type="ORF">BN13_1440010</name>
</gene>
<evidence type="ECO:0000259" key="3">
    <source>
        <dbReference type="PROSITE" id="PS51740"/>
    </source>
</evidence>
<accession>A0A077M4D8</accession>
<keyword evidence="5" id="KW-1185">Reference proteome</keyword>
<protein>
    <recommendedName>
        <fullName evidence="3">SpoVT-AbrB domain-containing protein</fullName>
    </recommendedName>
</protein>
<evidence type="ECO:0000256" key="2">
    <source>
        <dbReference type="SAM" id="MobiDB-lite"/>
    </source>
</evidence>
<dbReference type="InterPro" id="IPR037914">
    <property type="entry name" value="SpoVT-AbrB_sf"/>
</dbReference>
<dbReference type="Proteomes" id="UP000035720">
    <property type="component" value="Unassembled WGS sequence"/>
</dbReference>
<dbReference type="InterPro" id="IPR007159">
    <property type="entry name" value="SpoVT-AbrB_dom"/>
</dbReference>
<proteinExistence type="predicted"/>
<evidence type="ECO:0000313" key="5">
    <source>
        <dbReference type="Proteomes" id="UP000035720"/>
    </source>
</evidence>
<keyword evidence="1" id="KW-0238">DNA-binding</keyword>
<dbReference type="EMBL" id="CAJC01000051">
    <property type="protein sequence ID" value="CCI52106.1"/>
    <property type="molecule type" value="Genomic_DNA"/>
</dbReference>
<feature type="compositionally biased region" description="Basic and acidic residues" evidence="2">
    <location>
        <begin position="71"/>
        <end position="82"/>
    </location>
</feature>
<dbReference type="PROSITE" id="PS51740">
    <property type="entry name" value="SPOVT_ABRB"/>
    <property type="match status" value="1"/>
</dbReference>
<feature type="region of interest" description="Disordered" evidence="2">
    <location>
        <begin position="58"/>
        <end position="82"/>
    </location>
</feature>
<evidence type="ECO:0000256" key="1">
    <source>
        <dbReference type="PROSITE-ProRule" id="PRU01076"/>
    </source>
</evidence>
<dbReference type="SUPFAM" id="SSF89447">
    <property type="entry name" value="AbrB/MazE/MraZ-like"/>
    <property type="match status" value="1"/>
</dbReference>